<evidence type="ECO:0008006" key="3">
    <source>
        <dbReference type="Google" id="ProtNLM"/>
    </source>
</evidence>
<dbReference type="EMBL" id="AP026382">
    <property type="protein sequence ID" value="BDN98825.1"/>
    <property type="molecule type" value="Genomic_DNA"/>
</dbReference>
<organism evidence="1 2">
    <name type="scientific">Citrobacter braakii</name>
    <dbReference type="NCBI Taxonomy" id="57706"/>
    <lineage>
        <taxon>Bacteria</taxon>
        <taxon>Pseudomonadati</taxon>
        <taxon>Pseudomonadota</taxon>
        <taxon>Gammaproteobacteria</taxon>
        <taxon>Enterobacterales</taxon>
        <taxon>Enterobacteriaceae</taxon>
        <taxon>Citrobacter</taxon>
        <taxon>Citrobacter freundii complex</taxon>
    </lineage>
</organism>
<name>A0AAD1L4Z0_CITBR</name>
<proteinExistence type="predicted"/>
<dbReference type="AlphaFoldDB" id="A0AAD1L4Z0"/>
<gene>
    <name evidence="1" type="ORF">KAM621c_39300</name>
</gene>
<sequence>MVSRLRFAPRWHHAKPGHGEKPAGLETLTITYYRDHIEHRIIAQIMKTLLAEHQVQLNIQEIDYDQWHAGEIVSDIWLNSANFTLPLDFSLFAHLCEVPLLQNCISRDWENDAARWRTGEMSLAAWCQQLLATKAIVPLIHHWLIIQGQRSMRGLRMNTLGWFDFKSAWFAPPDP</sequence>
<protein>
    <recommendedName>
        <fullName evidence="3">Transcriptional regulator SgrR</fullName>
    </recommendedName>
</protein>
<dbReference type="SUPFAM" id="SSF53850">
    <property type="entry name" value="Periplasmic binding protein-like II"/>
    <property type="match status" value="1"/>
</dbReference>
<dbReference type="Proteomes" id="UP001058317">
    <property type="component" value="Chromosome"/>
</dbReference>
<accession>A0AAD1L4Z0</accession>
<reference evidence="1" key="1">
    <citation type="submission" date="2022-07" db="EMBL/GenBank/DDBJ databases">
        <title>Complete genome sequence of carbapenem-resistant Citrobacter spp. in Japan.</title>
        <authorList>
            <person name="Maehana S."/>
            <person name="Suzuki M."/>
            <person name="Kitasato H."/>
        </authorList>
    </citation>
    <scope>NUCLEOTIDE SEQUENCE</scope>
    <source>
        <strain evidence="1">KAM621</strain>
    </source>
</reference>
<evidence type="ECO:0000313" key="2">
    <source>
        <dbReference type="Proteomes" id="UP001058317"/>
    </source>
</evidence>
<evidence type="ECO:0000313" key="1">
    <source>
        <dbReference type="EMBL" id="BDN98825.1"/>
    </source>
</evidence>